<evidence type="ECO:0000313" key="2">
    <source>
        <dbReference type="EMBL" id="CAA9406814.1"/>
    </source>
</evidence>
<dbReference type="EMBL" id="CADCUQ010000463">
    <property type="protein sequence ID" value="CAA9406814.1"/>
    <property type="molecule type" value="Genomic_DNA"/>
</dbReference>
<gene>
    <name evidence="2" type="ORF">AVDCRST_MAG64-2039</name>
</gene>
<name>A0A6J4P5K0_9BACT</name>
<feature type="compositionally biased region" description="Basic and acidic residues" evidence="1">
    <location>
        <begin position="132"/>
        <end position="141"/>
    </location>
</feature>
<feature type="compositionally biased region" description="Basic residues" evidence="1">
    <location>
        <begin position="33"/>
        <end position="93"/>
    </location>
</feature>
<proteinExistence type="predicted"/>
<organism evidence="2">
    <name type="scientific">uncultured Phycisphaerae bacterium</name>
    <dbReference type="NCBI Taxonomy" id="904963"/>
    <lineage>
        <taxon>Bacteria</taxon>
        <taxon>Pseudomonadati</taxon>
        <taxon>Planctomycetota</taxon>
        <taxon>Phycisphaerae</taxon>
        <taxon>environmental samples</taxon>
    </lineage>
</organism>
<reference evidence="2" key="1">
    <citation type="submission" date="2020-02" db="EMBL/GenBank/DDBJ databases">
        <authorList>
            <person name="Meier V. D."/>
        </authorList>
    </citation>
    <scope>NUCLEOTIDE SEQUENCE</scope>
    <source>
        <strain evidence="2">AVDCRST_MAG64</strain>
    </source>
</reference>
<evidence type="ECO:0000256" key="1">
    <source>
        <dbReference type="SAM" id="MobiDB-lite"/>
    </source>
</evidence>
<accession>A0A6J4P5K0</accession>
<feature type="region of interest" description="Disordered" evidence="1">
    <location>
        <begin position="1"/>
        <end position="141"/>
    </location>
</feature>
<feature type="non-terminal residue" evidence="2">
    <location>
        <position position="141"/>
    </location>
</feature>
<feature type="non-terminal residue" evidence="2">
    <location>
        <position position="1"/>
    </location>
</feature>
<feature type="compositionally biased region" description="Pro residues" evidence="1">
    <location>
        <begin position="96"/>
        <end position="106"/>
    </location>
</feature>
<dbReference type="AlphaFoldDB" id="A0A6J4P5K0"/>
<protein>
    <submittedName>
        <fullName evidence="2">Uncharacterized protein</fullName>
    </submittedName>
</protein>
<sequence>VAPRRADHGHRPRGGSLGRPHVLRPPPRLQRLHDRRRRPPGAVRRRHGLPGRLQGRRPRRPRDPRHRRLRPVRPGPRHPRAGVGHGRPRPRRAHPPDAPQHLPPQPRTGTRAGRAAHGCRGPGRVSHRCPRGRRDVGARRM</sequence>